<organism evidence="3 4">
    <name type="scientific">Tropicimonas isoalkanivorans</name>
    <dbReference type="NCBI Taxonomy" id="441112"/>
    <lineage>
        <taxon>Bacteria</taxon>
        <taxon>Pseudomonadati</taxon>
        <taxon>Pseudomonadota</taxon>
        <taxon>Alphaproteobacteria</taxon>
        <taxon>Rhodobacterales</taxon>
        <taxon>Roseobacteraceae</taxon>
        <taxon>Tropicimonas</taxon>
    </lineage>
</organism>
<dbReference type="EMBL" id="FOLG01000015">
    <property type="protein sequence ID" value="SFD09507.1"/>
    <property type="molecule type" value="Genomic_DNA"/>
</dbReference>
<evidence type="ECO:0000313" key="4">
    <source>
        <dbReference type="Proteomes" id="UP000198728"/>
    </source>
</evidence>
<dbReference type="Pfam" id="PF12669">
    <property type="entry name" value="FeoB_associated"/>
    <property type="match status" value="1"/>
</dbReference>
<dbReference type="AlphaFoldDB" id="A0A1I1PIB3"/>
<sequence length="82" mass="8404">MNQTLQPAIDLGAEAGIAPLEYLLVATLAGLALAYLLRGFLKRRAKAASGEGCTGCPGCSSTGGCPSVTQFKFDTSDGRRAP</sequence>
<feature type="region of interest" description="Disordered" evidence="1">
    <location>
        <begin position="58"/>
        <end position="82"/>
    </location>
</feature>
<reference evidence="3 4" key="1">
    <citation type="submission" date="2016-10" db="EMBL/GenBank/DDBJ databases">
        <authorList>
            <person name="de Groot N.N."/>
        </authorList>
    </citation>
    <scope>NUCLEOTIDE SEQUENCE [LARGE SCALE GENOMIC DNA]</scope>
    <source>
        <strain evidence="3 4">DSM 19548</strain>
    </source>
</reference>
<protein>
    <recommendedName>
        <fullName evidence="5">Virus attachment protein p12 family protein</fullName>
    </recommendedName>
</protein>
<keyword evidence="4" id="KW-1185">Reference proteome</keyword>
<gene>
    <name evidence="3" type="ORF">SAMN04488094_11535</name>
</gene>
<keyword evidence="2" id="KW-0812">Transmembrane</keyword>
<evidence type="ECO:0000313" key="3">
    <source>
        <dbReference type="EMBL" id="SFD09507.1"/>
    </source>
</evidence>
<evidence type="ECO:0000256" key="2">
    <source>
        <dbReference type="SAM" id="Phobius"/>
    </source>
</evidence>
<proteinExistence type="predicted"/>
<name>A0A1I1PIB3_9RHOB</name>
<feature type="compositionally biased region" description="Low complexity" evidence="1">
    <location>
        <begin position="58"/>
        <end position="67"/>
    </location>
</feature>
<dbReference type="Proteomes" id="UP000198728">
    <property type="component" value="Unassembled WGS sequence"/>
</dbReference>
<evidence type="ECO:0008006" key="5">
    <source>
        <dbReference type="Google" id="ProtNLM"/>
    </source>
</evidence>
<keyword evidence="2" id="KW-1133">Transmembrane helix</keyword>
<dbReference type="STRING" id="441112.SAMN04488094_11535"/>
<dbReference type="RefSeq" id="WP_093362386.1">
    <property type="nucleotide sequence ID" value="NZ_FOLG01000015.1"/>
</dbReference>
<accession>A0A1I1PIB3</accession>
<evidence type="ECO:0000256" key="1">
    <source>
        <dbReference type="SAM" id="MobiDB-lite"/>
    </source>
</evidence>
<feature type="transmembrane region" description="Helical" evidence="2">
    <location>
        <begin position="20"/>
        <end position="37"/>
    </location>
</feature>
<keyword evidence="2" id="KW-0472">Membrane</keyword>